<keyword evidence="2" id="KW-0067">ATP-binding</keyword>
<reference evidence="5 6" key="1">
    <citation type="submission" date="2019-03" db="EMBL/GenBank/DDBJ databases">
        <title>Draft genome sequences of novel Actinobacteria.</title>
        <authorList>
            <person name="Sahin N."/>
            <person name="Ay H."/>
            <person name="Saygin H."/>
        </authorList>
    </citation>
    <scope>NUCLEOTIDE SEQUENCE [LARGE SCALE GENOMIC DNA]</scope>
    <source>
        <strain evidence="5 6">H3C3</strain>
    </source>
</reference>
<dbReference type="GO" id="GO:0006281">
    <property type="term" value="P:DNA repair"/>
    <property type="evidence" value="ECO:0007669"/>
    <property type="project" value="UniProtKB-KW"/>
</dbReference>
<comment type="caution">
    <text evidence="5">The sequence shown here is derived from an EMBL/GenBank/DDBJ whole genome shotgun (WGS) entry which is preliminary data.</text>
</comment>
<dbReference type="InterPro" id="IPR038726">
    <property type="entry name" value="PDDEXK_AddAB-type"/>
</dbReference>
<keyword evidence="2" id="KW-0347">Helicase</keyword>
<keyword evidence="3" id="KW-0234">DNA repair</keyword>
<keyword evidence="2" id="KW-0547">Nucleotide-binding</keyword>
<protein>
    <recommendedName>
        <fullName evidence="4">PD-(D/E)XK endonuclease-like domain-containing protein</fullName>
    </recommendedName>
</protein>
<dbReference type="GO" id="GO:0004386">
    <property type="term" value="F:helicase activity"/>
    <property type="evidence" value="ECO:0007669"/>
    <property type="project" value="UniProtKB-KW"/>
</dbReference>
<feature type="domain" description="PD-(D/E)XK endonuclease-like" evidence="4">
    <location>
        <begin position="334"/>
        <end position="558"/>
    </location>
</feature>
<sequence>MPASSHDGRATAIRIYSSAVRAAPAEDVTARACPSFHRFKADPSRSRPPLARPRHVTMSFDPFNRLLDLIEFEGLSDDDALTGLSEPNAFFHRLVHEGLVTWVDQAVRRYRDVFLADMVAIGARDVVAVRPWVHQVPPSDASSRTHELCVWGRAYTYRSSSRLVRELRVPVTGSTEDRLRSDAEKSTMAYVVAMGSLIDNASFDRQRGRYLGGMPFPVLPPDPHIAGTTPPDLVRVLEVSCTDGAVAPLFQGSVETAEAYFAEHGRTAIRDLFRSTARRPGYDCLECKERKVCDRLPRYGGMLGISDVSRPRRVYTATTGRYHDECAAQEHFRTLRLPVDDVRETPSAVRQGNAVHAWLQRLHDRVPRRPCTTDDLPEDPRHWTGGSWRLEGAEAENAAAMLASHLEVCPYLGLAPEAPAHTERVIAADDPHCDTLVIAHADLVYRRSGSWNYREVKTTSLKRITDGDLLLSRYQQTALAILLYEAGAIPLGPLSAVELEILTPHGPDLRILDPRSPALREEARRTVRPWAAAWHADAAHLANPGPACRRCPYHQWCPSAEAGEEVKK</sequence>
<evidence type="ECO:0000256" key="3">
    <source>
        <dbReference type="ARBA" id="ARBA00023204"/>
    </source>
</evidence>
<evidence type="ECO:0000313" key="6">
    <source>
        <dbReference type="Proteomes" id="UP000294513"/>
    </source>
</evidence>
<proteinExistence type="predicted"/>
<dbReference type="AlphaFoldDB" id="A0A4R5BLT3"/>
<evidence type="ECO:0000259" key="4">
    <source>
        <dbReference type="Pfam" id="PF12705"/>
    </source>
</evidence>
<evidence type="ECO:0000256" key="2">
    <source>
        <dbReference type="ARBA" id="ARBA00022806"/>
    </source>
</evidence>
<evidence type="ECO:0000256" key="1">
    <source>
        <dbReference type="ARBA" id="ARBA00022763"/>
    </source>
</evidence>
<gene>
    <name evidence="5" type="ORF">E1298_19405</name>
</gene>
<dbReference type="Proteomes" id="UP000294513">
    <property type="component" value="Unassembled WGS sequence"/>
</dbReference>
<keyword evidence="6" id="KW-1185">Reference proteome</keyword>
<name>A0A4R5BLT3_9ACTN</name>
<evidence type="ECO:0000313" key="5">
    <source>
        <dbReference type="EMBL" id="TDD84862.1"/>
    </source>
</evidence>
<dbReference type="OrthoDB" id="3588062at2"/>
<keyword evidence="1" id="KW-0227">DNA damage</keyword>
<accession>A0A4R5BLT3</accession>
<organism evidence="5 6">
    <name type="scientific">Actinomadura rubrisoli</name>
    <dbReference type="NCBI Taxonomy" id="2530368"/>
    <lineage>
        <taxon>Bacteria</taxon>
        <taxon>Bacillati</taxon>
        <taxon>Actinomycetota</taxon>
        <taxon>Actinomycetes</taxon>
        <taxon>Streptosporangiales</taxon>
        <taxon>Thermomonosporaceae</taxon>
        <taxon>Actinomadura</taxon>
    </lineage>
</organism>
<dbReference type="Pfam" id="PF12705">
    <property type="entry name" value="PDDEXK_1"/>
    <property type="match status" value="1"/>
</dbReference>
<keyword evidence="2" id="KW-0378">Hydrolase</keyword>
<dbReference type="EMBL" id="SMKU01000096">
    <property type="protein sequence ID" value="TDD84862.1"/>
    <property type="molecule type" value="Genomic_DNA"/>
</dbReference>